<proteinExistence type="predicted"/>
<reference evidence="2" key="1">
    <citation type="submission" date="2022-03" db="EMBL/GenBank/DDBJ databases">
        <title>Genome Identification and Characterization of new species Bdellovibrio reynosense LBG001 sp. nov. from a Mexico soil sample.</title>
        <authorList>
            <person name="Camilli A."/>
            <person name="Ajao Y."/>
            <person name="Guo X."/>
        </authorList>
    </citation>
    <scope>NUCLEOTIDE SEQUENCE</scope>
    <source>
        <strain evidence="2">LBG001</strain>
    </source>
</reference>
<dbReference type="RefSeq" id="WP_243538516.1">
    <property type="nucleotide sequence ID" value="NZ_CP093442.1"/>
</dbReference>
<sequence length="70" mass="7691">MPNKEVTPRTTQGMAPQGMQAGGKNKEESSSQFANKESQSSNKAGSNMDDDFDESENWDDEDDDFNVPTS</sequence>
<organism evidence="2 3">
    <name type="scientific">Bdellovibrio reynosensis</name>
    <dbReference type="NCBI Taxonomy" id="2835041"/>
    <lineage>
        <taxon>Bacteria</taxon>
        <taxon>Pseudomonadati</taxon>
        <taxon>Bdellovibrionota</taxon>
        <taxon>Bdellovibrionia</taxon>
        <taxon>Bdellovibrionales</taxon>
        <taxon>Pseudobdellovibrionaceae</taxon>
        <taxon>Bdellovibrio</taxon>
    </lineage>
</organism>
<evidence type="ECO:0000313" key="3">
    <source>
        <dbReference type="Proteomes" id="UP000830116"/>
    </source>
</evidence>
<evidence type="ECO:0000256" key="1">
    <source>
        <dbReference type="SAM" id="MobiDB-lite"/>
    </source>
</evidence>
<evidence type="ECO:0000313" key="2">
    <source>
        <dbReference type="EMBL" id="UOF01896.1"/>
    </source>
</evidence>
<feature type="compositionally biased region" description="Low complexity" evidence="1">
    <location>
        <begin position="12"/>
        <end position="23"/>
    </location>
</feature>
<dbReference type="Proteomes" id="UP000830116">
    <property type="component" value="Chromosome"/>
</dbReference>
<dbReference type="EMBL" id="CP093442">
    <property type="protein sequence ID" value="UOF01896.1"/>
    <property type="molecule type" value="Genomic_DNA"/>
</dbReference>
<protein>
    <submittedName>
        <fullName evidence="2">Uncharacterized protein</fullName>
    </submittedName>
</protein>
<gene>
    <name evidence="2" type="ORF">MNR06_02870</name>
</gene>
<feature type="region of interest" description="Disordered" evidence="1">
    <location>
        <begin position="1"/>
        <end position="70"/>
    </location>
</feature>
<keyword evidence="3" id="KW-1185">Reference proteome</keyword>
<name>A0ABY4CAA3_9BACT</name>
<accession>A0ABY4CAA3</accession>
<feature type="compositionally biased region" description="Polar residues" evidence="1">
    <location>
        <begin position="30"/>
        <end position="45"/>
    </location>
</feature>
<feature type="compositionally biased region" description="Acidic residues" evidence="1">
    <location>
        <begin position="48"/>
        <end position="70"/>
    </location>
</feature>